<dbReference type="SUPFAM" id="SSF49899">
    <property type="entry name" value="Concanavalin A-like lectins/glucanases"/>
    <property type="match status" value="1"/>
</dbReference>
<dbReference type="RefSeq" id="WP_283203053.1">
    <property type="nucleotide sequence ID" value="NZ_JASGCB010000005.1"/>
</dbReference>
<dbReference type="PANTHER" id="PTHR37536:SF1">
    <property type="entry name" value="ASPERGILLOPEPSIN, PUTAITVE (AFU_ORTHOLOGUE AFUA_7G01200)"/>
    <property type="match status" value="1"/>
</dbReference>
<dbReference type="Proteomes" id="UP001529245">
    <property type="component" value="Unassembled WGS sequence"/>
</dbReference>
<comment type="caution">
    <text evidence="1">The sequence shown here is derived from an EMBL/GenBank/DDBJ whole genome shotgun (WGS) entry which is preliminary data.</text>
</comment>
<evidence type="ECO:0000313" key="2">
    <source>
        <dbReference type="Proteomes" id="UP001529245"/>
    </source>
</evidence>
<dbReference type="EMBL" id="JASGCB010000005">
    <property type="protein sequence ID" value="MDI9259497.1"/>
    <property type="molecule type" value="Genomic_DNA"/>
</dbReference>
<dbReference type="CDD" id="cd13426">
    <property type="entry name" value="Peptidase_G1"/>
    <property type="match status" value="1"/>
</dbReference>
<name>A0ABT6XWM6_ALISE</name>
<dbReference type="InterPro" id="IPR013320">
    <property type="entry name" value="ConA-like_dom_sf"/>
</dbReference>
<evidence type="ECO:0000313" key="1">
    <source>
        <dbReference type="EMBL" id="MDI9259497.1"/>
    </source>
</evidence>
<dbReference type="InterPro" id="IPR038656">
    <property type="entry name" value="Peptidase_G1_sf"/>
</dbReference>
<dbReference type="InterPro" id="IPR000250">
    <property type="entry name" value="Peptidase_G1"/>
</dbReference>
<keyword evidence="2" id="KW-1185">Reference proteome</keyword>
<protein>
    <submittedName>
        <fullName evidence="1">G1 family endopeptidase</fullName>
    </submittedName>
</protein>
<sequence length="327" mass="34886">MEPAPHETPGDDHVWMVKKALRSQGETAPRTRASVRGALGTAACAAAALGAAGLAFAVTSPQSPSARAHAPHVIAARVQPVLENASPRGTDGALSVSDLGWATLNWSGYALTGGHYWDISGNWVVPAVSPSRANSYSSTWIGIDGFSNDDLIQIGTEQNYVDGRPQYFAWWEIRPAHPTEVIIPSMDIAPGDAMEAQIRRDGHGRWTLALDDLTEDEQFIITQPYAGPGASAEWIQEAPEIRGRVSTLADYGTLTFVPGTVNGRPPRLTPSDGGYMMDDNLILSVPSGPNPVTGGFEVFYVAPSSPREQTLLDAPGVWPPSAPRLEP</sequence>
<gene>
    <name evidence="1" type="ORF">QID03_04790</name>
</gene>
<proteinExistence type="predicted"/>
<dbReference type="PANTHER" id="PTHR37536">
    <property type="entry name" value="PUTATIVE (AFU_ORTHOLOGUE AFUA_3G02970)-RELATED"/>
    <property type="match status" value="1"/>
</dbReference>
<dbReference type="Gene3D" id="2.60.120.700">
    <property type="entry name" value="Peptidase G1"/>
    <property type="match status" value="1"/>
</dbReference>
<dbReference type="Pfam" id="PF01828">
    <property type="entry name" value="Peptidase_A4"/>
    <property type="match status" value="1"/>
</dbReference>
<reference evidence="1 2" key="1">
    <citation type="submission" date="2023-04" db="EMBL/GenBank/DDBJ databases">
        <title>A. sendaiensis sub sp. chiapanensis a novel subspecie with specific adaptation in bacterial cell wall isolated from an active volcano.</title>
        <authorList>
            <person name="Alvarez Gutierrez P.E."/>
            <person name="Ortiz Cortes L.Y."/>
        </authorList>
    </citation>
    <scope>NUCLEOTIDE SEQUENCE [LARGE SCALE GENOMIC DNA]</scope>
    <source>
        <strain evidence="1 2">PA2</strain>
    </source>
</reference>
<organism evidence="1 2">
    <name type="scientific">Alicyclobacillus sendaiensis PA2</name>
    <dbReference type="NCBI Taxonomy" id="3029425"/>
    <lineage>
        <taxon>Bacteria</taxon>
        <taxon>Bacillati</taxon>
        <taxon>Bacillota</taxon>
        <taxon>Bacilli</taxon>
        <taxon>Bacillales</taxon>
        <taxon>Alicyclobacillaceae</taxon>
        <taxon>Alicyclobacillus</taxon>
    </lineage>
</organism>
<accession>A0ABT6XWM6</accession>